<organism evidence="1 2">
    <name type="scientific">Gossypium aridum</name>
    <name type="common">American cotton</name>
    <name type="synonym">Erioxylum aridum</name>
    <dbReference type="NCBI Taxonomy" id="34290"/>
    <lineage>
        <taxon>Eukaryota</taxon>
        <taxon>Viridiplantae</taxon>
        <taxon>Streptophyta</taxon>
        <taxon>Embryophyta</taxon>
        <taxon>Tracheophyta</taxon>
        <taxon>Spermatophyta</taxon>
        <taxon>Magnoliopsida</taxon>
        <taxon>eudicotyledons</taxon>
        <taxon>Gunneridae</taxon>
        <taxon>Pentapetalae</taxon>
        <taxon>rosids</taxon>
        <taxon>malvids</taxon>
        <taxon>Malvales</taxon>
        <taxon>Malvaceae</taxon>
        <taxon>Malvoideae</taxon>
        <taxon>Gossypium</taxon>
    </lineage>
</organism>
<proteinExistence type="predicted"/>
<gene>
    <name evidence="1" type="ORF">Goari_007648</name>
</gene>
<dbReference type="AlphaFoldDB" id="A0A7J8XRK4"/>
<name>A0A7J8XRK4_GOSAI</name>
<evidence type="ECO:0000313" key="1">
    <source>
        <dbReference type="EMBL" id="MBA0689947.1"/>
    </source>
</evidence>
<sequence length="75" mass="8040">MRGSTVGIGEGELGFPIRLTQPLKGGSLMRIVVDASGLSLEAVTGPSRMELAEGIYMHHGLRIESGEMKNFQLVL</sequence>
<dbReference type="Proteomes" id="UP000593577">
    <property type="component" value="Unassembled WGS sequence"/>
</dbReference>
<dbReference type="EMBL" id="JABFAA010000008">
    <property type="protein sequence ID" value="MBA0689947.1"/>
    <property type="molecule type" value="Genomic_DNA"/>
</dbReference>
<accession>A0A7J8XRK4</accession>
<evidence type="ECO:0000313" key="2">
    <source>
        <dbReference type="Proteomes" id="UP000593577"/>
    </source>
</evidence>
<keyword evidence="2" id="KW-1185">Reference proteome</keyword>
<comment type="caution">
    <text evidence="1">The sequence shown here is derived from an EMBL/GenBank/DDBJ whole genome shotgun (WGS) entry which is preliminary data.</text>
</comment>
<reference evidence="1 2" key="1">
    <citation type="journal article" date="2019" name="Genome Biol. Evol.">
        <title>Insights into the evolution of the New World diploid cottons (Gossypium, subgenus Houzingenia) based on genome sequencing.</title>
        <authorList>
            <person name="Grover C.E."/>
            <person name="Arick M.A. 2nd"/>
            <person name="Thrash A."/>
            <person name="Conover J.L."/>
            <person name="Sanders W.S."/>
            <person name="Peterson D.G."/>
            <person name="Frelichowski J.E."/>
            <person name="Scheffler J.A."/>
            <person name="Scheffler B.E."/>
            <person name="Wendel J.F."/>
        </authorList>
    </citation>
    <scope>NUCLEOTIDE SEQUENCE [LARGE SCALE GENOMIC DNA]</scope>
    <source>
        <strain evidence="1">185</strain>
        <tissue evidence="1">Leaf</tissue>
    </source>
</reference>
<protein>
    <submittedName>
        <fullName evidence="1">Uncharacterized protein</fullName>
    </submittedName>
</protein>